<comment type="caution">
    <text evidence="2">The sequence shown here is derived from an EMBL/GenBank/DDBJ whole genome shotgun (WGS) entry which is preliminary data.</text>
</comment>
<feature type="compositionally biased region" description="Pro residues" evidence="1">
    <location>
        <begin position="304"/>
        <end position="313"/>
    </location>
</feature>
<feature type="region of interest" description="Disordered" evidence="1">
    <location>
        <begin position="215"/>
        <end position="235"/>
    </location>
</feature>
<feature type="compositionally biased region" description="Low complexity" evidence="1">
    <location>
        <begin position="220"/>
        <end position="230"/>
    </location>
</feature>
<gene>
    <name evidence="2" type="ORF">J3Q64DRAFT_1683590</name>
</gene>
<dbReference type="EMBL" id="JBCLYO010000026">
    <property type="protein sequence ID" value="KAL0077953.1"/>
    <property type="molecule type" value="Genomic_DNA"/>
</dbReference>
<protein>
    <submittedName>
        <fullName evidence="2">Uncharacterized protein</fullName>
    </submittedName>
</protein>
<proteinExistence type="predicted"/>
<feature type="region of interest" description="Disordered" evidence="1">
    <location>
        <begin position="248"/>
        <end position="313"/>
    </location>
</feature>
<accession>A0ABR3AMN8</accession>
<dbReference type="Proteomes" id="UP001448207">
    <property type="component" value="Unassembled WGS sequence"/>
</dbReference>
<feature type="compositionally biased region" description="Basic residues" evidence="1">
    <location>
        <begin position="1"/>
        <end position="10"/>
    </location>
</feature>
<feature type="region of interest" description="Disordered" evidence="1">
    <location>
        <begin position="1"/>
        <end position="29"/>
    </location>
</feature>
<name>A0ABR3AMN8_PHYBL</name>
<evidence type="ECO:0000256" key="1">
    <source>
        <dbReference type="SAM" id="MobiDB-lite"/>
    </source>
</evidence>
<feature type="compositionally biased region" description="Polar residues" evidence="1">
    <location>
        <begin position="278"/>
        <end position="299"/>
    </location>
</feature>
<reference evidence="2 3" key="1">
    <citation type="submission" date="2024-04" db="EMBL/GenBank/DDBJ databases">
        <title>Symmetric and asymmetric DNA N6-adenine methylation regulates different biological responses in Mucorales.</title>
        <authorList>
            <consortium name="Lawrence Berkeley National Laboratory"/>
            <person name="Lax C."/>
            <person name="Mondo S.J."/>
            <person name="Osorio-Concepcion M."/>
            <person name="Muszewska A."/>
            <person name="Corrochano-Luque M."/>
            <person name="Gutierrez G."/>
            <person name="Riley R."/>
            <person name="Lipzen A."/>
            <person name="Guo J."/>
            <person name="Hundley H."/>
            <person name="Amirebrahimi M."/>
            <person name="Ng V."/>
            <person name="Lorenzo-Gutierrez D."/>
            <person name="Binder U."/>
            <person name="Yang J."/>
            <person name="Song Y."/>
            <person name="Canovas D."/>
            <person name="Navarro E."/>
            <person name="Freitag M."/>
            <person name="Gabaldon T."/>
            <person name="Grigoriev I.V."/>
            <person name="Corrochano L.M."/>
            <person name="Nicolas F.E."/>
            <person name="Garre V."/>
        </authorList>
    </citation>
    <scope>NUCLEOTIDE SEQUENCE [LARGE SCALE GENOMIC DNA]</scope>
    <source>
        <strain evidence="2 3">L51</strain>
    </source>
</reference>
<sequence>MTHQSPHRQRQQSSAFEWPIPSSPSVQAASQGELAEISLKEILTSYQDDPELLKHVLAAKTAENKARLNKLTLKAELARIQLRNMDFDILHEQARHPFHPGRPTEPQSAFYRGLAPIQKQVIARFANSSESSRNVLSIPPFAGPYSTHPPVSPVYYPHSAHPLCRPEKPSYPTLVSSPILTRPQKQSHHLTHMIHLPEPESLLSHNRVMEALKAKIQRGSGSSSSNSAFSKTRRLSCIEPSERSTIYKHQPLTLSPGSDKPVLPPIDTSLGRKDESPKSLNEPSQSPKSIKYTTPSPHSTVDLPRPPFLEPQQ</sequence>
<keyword evidence="3" id="KW-1185">Reference proteome</keyword>
<organism evidence="2 3">
    <name type="scientific">Phycomyces blakesleeanus</name>
    <dbReference type="NCBI Taxonomy" id="4837"/>
    <lineage>
        <taxon>Eukaryota</taxon>
        <taxon>Fungi</taxon>
        <taxon>Fungi incertae sedis</taxon>
        <taxon>Mucoromycota</taxon>
        <taxon>Mucoromycotina</taxon>
        <taxon>Mucoromycetes</taxon>
        <taxon>Mucorales</taxon>
        <taxon>Phycomycetaceae</taxon>
        <taxon>Phycomyces</taxon>
    </lineage>
</organism>
<evidence type="ECO:0000313" key="3">
    <source>
        <dbReference type="Proteomes" id="UP001448207"/>
    </source>
</evidence>
<evidence type="ECO:0000313" key="2">
    <source>
        <dbReference type="EMBL" id="KAL0077953.1"/>
    </source>
</evidence>